<keyword evidence="3" id="KW-1185">Reference proteome</keyword>
<evidence type="ECO:0000313" key="3">
    <source>
        <dbReference type="Proteomes" id="UP000198341"/>
    </source>
</evidence>
<evidence type="ECO:0008006" key="4">
    <source>
        <dbReference type="Google" id="ProtNLM"/>
    </source>
</evidence>
<reference evidence="2 3" key="1">
    <citation type="submission" date="2011-10" db="EMBL/GenBank/DDBJ databases">
        <authorList>
            <person name="Genoscope - CEA"/>
        </authorList>
    </citation>
    <scope>NUCLEOTIDE SEQUENCE [LARGE SCALE GENOMIC DNA]</scope>
    <source>
        <strain evidence="2 3">RCC 1105</strain>
    </source>
</reference>
<dbReference type="InterPro" id="IPR019639">
    <property type="entry name" value="DUF2505"/>
</dbReference>
<dbReference type="Pfam" id="PF10698">
    <property type="entry name" value="DUF2505"/>
    <property type="match status" value="1"/>
</dbReference>
<accession>K8F7S0</accession>
<gene>
    <name evidence="2" type="ORF">Bathy08g01180</name>
</gene>
<protein>
    <recommendedName>
        <fullName evidence="4">VASt domain-containing protein</fullName>
    </recommendedName>
</protein>
<evidence type="ECO:0000256" key="1">
    <source>
        <dbReference type="SAM" id="MobiDB-lite"/>
    </source>
</evidence>
<sequence length="326" mass="37554">MRLQLETDELPIDAADFWFAKNTRAFLTAQAEHFNNRKCDLPLYEVDEKKNEVRCIIRTQPNTYIPSIVKRALGLKKGQSLELYDELKFSKKSETAPKLFEAELVNTNNITKASKVEGIIRCKSVGVKACRMYVDLTIDVKLTGVGRLVESIIAKEVRTMYEGFRPLVEKYIQARRERQMEASLRNSSLAQEMMKSEALAERDAAQLIQMNTIHSEQQQAPGSPSSDSADPKKDFQDETFSNEYSTLNDDFEFMSVNSDLTDLQILESRWKRLEAFETETRQEQDLTGFESRNKCLPSCFSCFSNRRKRKKRALLVDSSTYVEMEL</sequence>
<organism evidence="2 3">
    <name type="scientific">Bathycoccus prasinos</name>
    <dbReference type="NCBI Taxonomy" id="41875"/>
    <lineage>
        <taxon>Eukaryota</taxon>
        <taxon>Viridiplantae</taxon>
        <taxon>Chlorophyta</taxon>
        <taxon>Mamiellophyceae</taxon>
        <taxon>Mamiellales</taxon>
        <taxon>Bathycoccaceae</taxon>
        <taxon>Bathycoccus</taxon>
    </lineage>
</organism>
<feature type="region of interest" description="Disordered" evidence="1">
    <location>
        <begin position="215"/>
        <end position="236"/>
    </location>
</feature>
<evidence type="ECO:0000313" key="2">
    <source>
        <dbReference type="EMBL" id="CCO17648.1"/>
    </source>
</evidence>
<feature type="compositionally biased region" description="Low complexity" evidence="1">
    <location>
        <begin position="217"/>
        <end position="228"/>
    </location>
</feature>
<name>K8F7S0_9CHLO</name>
<dbReference type="RefSeq" id="XP_007511527.1">
    <property type="nucleotide sequence ID" value="XM_007511465.1"/>
</dbReference>
<proteinExistence type="predicted"/>
<dbReference type="KEGG" id="bpg:Bathy08g01180"/>
<dbReference type="GeneID" id="19014097"/>
<dbReference type="AlphaFoldDB" id="K8F7S0"/>
<dbReference type="Proteomes" id="UP000198341">
    <property type="component" value="Chromosome 8"/>
</dbReference>
<dbReference type="EMBL" id="FO082271">
    <property type="protein sequence ID" value="CCO17648.1"/>
    <property type="molecule type" value="Genomic_DNA"/>
</dbReference>